<dbReference type="GO" id="GO:0050906">
    <property type="term" value="P:detection of stimulus involved in sensory perception"/>
    <property type="evidence" value="ECO:0007669"/>
    <property type="project" value="UniProtKB-ARBA"/>
</dbReference>
<dbReference type="EMBL" id="OU892283">
    <property type="protein sequence ID" value="CAH1133629.1"/>
    <property type="molecule type" value="Genomic_DNA"/>
</dbReference>
<dbReference type="GO" id="GO:0005886">
    <property type="term" value="C:plasma membrane"/>
    <property type="evidence" value="ECO:0007669"/>
    <property type="project" value="UniProtKB-SubCell"/>
</dbReference>
<organism evidence="12 13">
    <name type="scientific">Ceutorhynchus assimilis</name>
    <name type="common">cabbage seed weevil</name>
    <dbReference type="NCBI Taxonomy" id="467358"/>
    <lineage>
        <taxon>Eukaryota</taxon>
        <taxon>Metazoa</taxon>
        <taxon>Ecdysozoa</taxon>
        <taxon>Arthropoda</taxon>
        <taxon>Hexapoda</taxon>
        <taxon>Insecta</taxon>
        <taxon>Pterygota</taxon>
        <taxon>Neoptera</taxon>
        <taxon>Endopterygota</taxon>
        <taxon>Coleoptera</taxon>
        <taxon>Polyphaga</taxon>
        <taxon>Cucujiformia</taxon>
        <taxon>Curculionidae</taxon>
        <taxon>Ceutorhynchinae</taxon>
        <taxon>Ceutorhynchus</taxon>
    </lineage>
</organism>
<evidence type="ECO:0000259" key="11">
    <source>
        <dbReference type="Pfam" id="PF24576"/>
    </source>
</evidence>
<dbReference type="Gene3D" id="1.10.287.70">
    <property type="match status" value="1"/>
</dbReference>
<dbReference type="GO" id="GO:0015276">
    <property type="term" value="F:ligand-gated monoatomic ion channel activity"/>
    <property type="evidence" value="ECO:0007669"/>
    <property type="project" value="InterPro"/>
</dbReference>
<feature type="transmembrane region" description="Helical" evidence="9">
    <location>
        <begin position="371"/>
        <end position="395"/>
    </location>
</feature>
<keyword evidence="5 9" id="KW-1133">Transmembrane helix</keyword>
<keyword evidence="4 9" id="KW-0812">Transmembrane</keyword>
<keyword evidence="7" id="KW-0675">Receptor</keyword>
<dbReference type="Pfam" id="PF24576">
    <property type="entry name" value="IR75A_N"/>
    <property type="match status" value="1"/>
</dbReference>
<evidence type="ECO:0000313" key="13">
    <source>
        <dbReference type="Proteomes" id="UP001152799"/>
    </source>
</evidence>
<dbReference type="PANTHER" id="PTHR42643">
    <property type="entry name" value="IONOTROPIC RECEPTOR 20A-RELATED"/>
    <property type="match status" value="1"/>
</dbReference>
<evidence type="ECO:0000313" key="12">
    <source>
        <dbReference type="EMBL" id="CAH1133629.1"/>
    </source>
</evidence>
<keyword evidence="3" id="KW-1003">Cell membrane</keyword>
<evidence type="ECO:0000259" key="10">
    <source>
        <dbReference type="Pfam" id="PF00060"/>
    </source>
</evidence>
<evidence type="ECO:0000256" key="4">
    <source>
        <dbReference type="ARBA" id="ARBA00022692"/>
    </source>
</evidence>
<dbReference type="Gene3D" id="3.40.190.10">
    <property type="entry name" value="Periplasmic binding protein-like II"/>
    <property type="match status" value="1"/>
</dbReference>
<dbReference type="Pfam" id="PF00060">
    <property type="entry name" value="Lig_chan"/>
    <property type="match status" value="1"/>
</dbReference>
<evidence type="ECO:0000256" key="9">
    <source>
        <dbReference type="SAM" id="Phobius"/>
    </source>
</evidence>
<dbReference type="InterPro" id="IPR057074">
    <property type="entry name" value="IR75A_N"/>
</dbReference>
<dbReference type="OrthoDB" id="6117597at2759"/>
<dbReference type="InterPro" id="IPR001320">
    <property type="entry name" value="Iontro_rcpt_C"/>
</dbReference>
<dbReference type="SUPFAM" id="SSF53850">
    <property type="entry name" value="Periplasmic binding protein-like II"/>
    <property type="match status" value="1"/>
</dbReference>
<name>A0A9P0DML5_9CUCU</name>
<feature type="transmembrane region" description="Helical" evidence="9">
    <location>
        <begin position="297"/>
        <end position="325"/>
    </location>
</feature>
<accession>A0A9P0DML5</accession>
<dbReference type="AlphaFoldDB" id="A0A9P0DML5"/>
<evidence type="ECO:0000256" key="6">
    <source>
        <dbReference type="ARBA" id="ARBA00023136"/>
    </source>
</evidence>
<evidence type="ECO:0008006" key="14">
    <source>
        <dbReference type="Google" id="ProtNLM"/>
    </source>
</evidence>
<evidence type="ECO:0000256" key="2">
    <source>
        <dbReference type="ARBA" id="ARBA00008685"/>
    </source>
</evidence>
<reference evidence="12" key="1">
    <citation type="submission" date="2022-01" db="EMBL/GenBank/DDBJ databases">
        <authorList>
            <person name="King R."/>
        </authorList>
    </citation>
    <scope>NUCLEOTIDE SEQUENCE</scope>
</reference>
<feature type="transmembrane region" description="Helical" evidence="9">
    <location>
        <begin position="556"/>
        <end position="578"/>
    </location>
</feature>
<keyword evidence="13" id="KW-1185">Reference proteome</keyword>
<evidence type="ECO:0000256" key="3">
    <source>
        <dbReference type="ARBA" id="ARBA00022475"/>
    </source>
</evidence>
<dbReference type="PANTHER" id="PTHR42643:SF33">
    <property type="entry name" value="GLUTAMATE RECEPTOR 2-LIKE PROTEIN"/>
    <property type="match status" value="1"/>
</dbReference>
<protein>
    <recommendedName>
        <fullName evidence="14">Ionotropic receptor</fullName>
    </recommendedName>
</protein>
<dbReference type="Proteomes" id="UP001152799">
    <property type="component" value="Chromosome 7"/>
</dbReference>
<evidence type="ECO:0000256" key="5">
    <source>
        <dbReference type="ARBA" id="ARBA00022989"/>
    </source>
</evidence>
<gene>
    <name evidence="12" type="ORF">CEUTPL_LOCUS12080</name>
</gene>
<feature type="domain" description="Ionotropic glutamate receptor C-terminal" evidence="10">
    <location>
        <begin position="309"/>
        <end position="561"/>
    </location>
</feature>
<evidence type="ECO:0000256" key="1">
    <source>
        <dbReference type="ARBA" id="ARBA00004651"/>
    </source>
</evidence>
<sequence>MNPIIIAVFCGFFILTCKGYLNIQQQFVLDFFRQEKCDIFNIFGCLTKKERFDFTRNGSNRVNFIKSVKTLKEIDKISWLVADEIDCDINLYLKEINDYGMFRLKFKHLIITTPKNQESLLRQLKVYQILPMSEVIVAAINTSSKTAALIDIYKVANQAEFVKKHYNAWTVSEGLQPIKKTSISYTRRNLKGRSFKFAAVIFGDKTIINHNLDDIILNATMQIIVYDNHGYGKFNKTTNKFNLEGMMKDLAEGNVDLSAPMYLTSERIEFCHALAPLDFSGLQFFLKKPSLSYVKNIYVVTLSNSVLIVTFLITILFMAFLYVSLNWERRSTENMDKNSQKVTISDMVLLSIEAISQQGTETISQKITGRFLLFLLLLMFMFVYVAYSAGLLVLLQTTSNINNLNDLMESRFVVGGFKSRYVKYFFQSPKSGILRKFYLKKIRPDSYFEETEGLEKVQRGNFAFFAQTAPAYKYFLRNFTNYDICSLQEIPGFMEFKLYLSVPKSSGYSNILKPWLLVQRERGLNERLKRRTLIKPKCNNQAGNFQSVRILDCAQVLLFFVYGFIMALVIFFVEIIVARKTKKQTNNN</sequence>
<keyword evidence="6 9" id="KW-0472">Membrane</keyword>
<feature type="domain" description="Ionotropic receptor 75a N-terminal" evidence="11">
    <location>
        <begin position="27"/>
        <end position="194"/>
    </location>
</feature>
<evidence type="ECO:0000256" key="7">
    <source>
        <dbReference type="ARBA" id="ARBA00023170"/>
    </source>
</evidence>
<keyword evidence="8" id="KW-0325">Glycoprotein</keyword>
<comment type="subcellular location">
    <subcellularLocation>
        <location evidence="1">Cell membrane</location>
        <topology evidence="1">Multi-pass membrane protein</topology>
    </subcellularLocation>
</comment>
<proteinExistence type="inferred from homology"/>
<comment type="similarity">
    <text evidence="2">Belongs to the glutamate-gated ion channel (TC 1.A.10.1) family.</text>
</comment>
<evidence type="ECO:0000256" key="8">
    <source>
        <dbReference type="ARBA" id="ARBA00023180"/>
    </source>
</evidence>
<dbReference type="InterPro" id="IPR052192">
    <property type="entry name" value="Insect_Ionotropic_Sensory_Rcpt"/>
</dbReference>